<gene>
    <name evidence="3 4 5 6" type="primary">LOC110805322</name>
</gene>
<feature type="compositionally biased region" description="Basic residues" evidence="1">
    <location>
        <begin position="99"/>
        <end position="109"/>
    </location>
</feature>
<feature type="compositionally biased region" description="Polar residues" evidence="1">
    <location>
        <begin position="80"/>
        <end position="96"/>
    </location>
</feature>
<evidence type="ECO:0000313" key="5">
    <source>
        <dbReference type="RefSeq" id="XP_056683396.1"/>
    </source>
</evidence>
<proteinExistence type="predicted"/>
<evidence type="ECO:0008006" key="7">
    <source>
        <dbReference type="Google" id="ProtNLM"/>
    </source>
</evidence>
<evidence type="ECO:0000313" key="6">
    <source>
        <dbReference type="RefSeq" id="XP_056683397.1"/>
    </source>
</evidence>
<evidence type="ECO:0000313" key="2">
    <source>
        <dbReference type="Proteomes" id="UP000813463"/>
    </source>
</evidence>
<dbReference type="Pfam" id="PF04910">
    <property type="entry name" value="Tcf25"/>
    <property type="match status" value="1"/>
</dbReference>
<dbReference type="GO" id="GO:1990112">
    <property type="term" value="C:RQC complex"/>
    <property type="evidence" value="ECO:0000318"/>
    <property type="project" value="GO_Central"/>
</dbReference>
<feature type="region of interest" description="Disordered" evidence="1">
    <location>
        <begin position="619"/>
        <end position="638"/>
    </location>
</feature>
<evidence type="ECO:0000313" key="3">
    <source>
        <dbReference type="RefSeq" id="XP_021866611.2"/>
    </source>
</evidence>
<dbReference type="RefSeq" id="XP_056683397.1">
    <property type="nucleotide sequence ID" value="XM_056827419.1"/>
</dbReference>
<accession>A0A9R0JGE9</accession>
<sequence length="638" mass="72590">MSGRLLRKVLKEQEQIQQNQKQEDNVIAEELQENVDDDESDSDAHPKNPFDLLNDGDDDDHESEEEVESSAVDDALAENINDSGSFMRSNAPTVPASNKKSKKKKKKKNKEVSFANSDLFKKSVEVDLEALSLDIDSAREASSSKNAIVRNNVIKQSISSILKVDPKFLNAEYELRRIFGSKVVSSFENANQAGTSRQVRGGRRGQYSHKKCILLSPNDHWPRWDGSLSMELLETKGGNNYFRYVHSASYSHVQRAFEAAKAIHDLNGVASILIHHPYHVDSLMTLADYFRFSGEHQMAADSIAKCLYALECAWHPMFSPLQGDCRLEYTHETNKPLFSSLFSHMKNLDRRGCHRSALEVCKLLLSLDPADPMGAMFCIDYFSLRAEEYAWLEQFSDEYQSDNSLWNFPNFAYSLAICRFYLERDSSTKDGKIVHDRETSLGLMKQALMLHPPVLKRLVEKVPLKDQALTTITKSPFFKSEDTGIPSLDHLIRIYIERSYIIWRLPDVQKLLKDAALDVIESLKHDSSEANTWACVRKEAFPSDKNEYAHLMVSEFSDTVATMPPENLQNFMVIDPRMREMVENQDQGANVQVRAPRELANRSPLAVLLESFLPWVDYGADEGENDQPNGNHQDNEHL</sequence>
<dbReference type="AlphaFoldDB" id="A0A9R0JGE9"/>
<keyword evidence="2" id="KW-1185">Reference proteome</keyword>
<feature type="region of interest" description="Disordered" evidence="1">
    <location>
        <begin position="16"/>
        <end position="109"/>
    </location>
</feature>
<feature type="compositionally biased region" description="Acidic residues" evidence="1">
    <location>
        <begin position="26"/>
        <end position="41"/>
    </location>
</feature>
<dbReference type="RefSeq" id="XP_021866611.2">
    <property type="nucleotide sequence ID" value="XM_022010919.2"/>
</dbReference>
<dbReference type="RefSeq" id="XP_056683396.1">
    <property type="nucleotide sequence ID" value="XM_056827418.1"/>
</dbReference>
<dbReference type="KEGG" id="soe:110805322"/>
<dbReference type="PANTHER" id="PTHR22684">
    <property type="entry name" value="NULP1-RELATED"/>
    <property type="match status" value="1"/>
</dbReference>
<dbReference type="Proteomes" id="UP000813463">
    <property type="component" value="Chromosome 4"/>
</dbReference>
<dbReference type="PANTHER" id="PTHR22684:SF0">
    <property type="entry name" value="RIBOSOME QUALITY CONTROL COMPLEX SUBUNIT TCF25"/>
    <property type="match status" value="1"/>
</dbReference>
<dbReference type="InterPro" id="IPR006994">
    <property type="entry name" value="TCF25/Rqc1"/>
</dbReference>
<dbReference type="RefSeq" id="XP_021866612.2">
    <property type="nucleotide sequence ID" value="XM_022010920.2"/>
</dbReference>
<dbReference type="GeneID" id="110805322"/>
<evidence type="ECO:0000313" key="4">
    <source>
        <dbReference type="RefSeq" id="XP_021866612.2"/>
    </source>
</evidence>
<feature type="compositionally biased region" description="Acidic residues" evidence="1">
    <location>
        <begin position="54"/>
        <end position="68"/>
    </location>
</feature>
<evidence type="ECO:0000256" key="1">
    <source>
        <dbReference type="SAM" id="MobiDB-lite"/>
    </source>
</evidence>
<reference evidence="3 4" key="2">
    <citation type="submission" date="2025-05" db="UniProtKB">
        <authorList>
            <consortium name="RefSeq"/>
        </authorList>
    </citation>
    <scope>IDENTIFICATION</scope>
    <source>
        <tissue evidence="3 4">Leaf</tissue>
    </source>
</reference>
<organism evidence="2 4">
    <name type="scientific">Spinacia oleracea</name>
    <name type="common">Spinach</name>
    <dbReference type="NCBI Taxonomy" id="3562"/>
    <lineage>
        <taxon>Eukaryota</taxon>
        <taxon>Viridiplantae</taxon>
        <taxon>Streptophyta</taxon>
        <taxon>Embryophyta</taxon>
        <taxon>Tracheophyta</taxon>
        <taxon>Spermatophyta</taxon>
        <taxon>Magnoliopsida</taxon>
        <taxon>eudicotyledons</taxon>
        <taxon>Gunneridae</taxon>
        <taxon>Pentapetalae</taxon>
        <taxon>Caryophyllales</taxon>
        <taxon>Chenopodiaceae</taxon>
        <taxon>Chenopodioideae</taxon>
        <taxon>Anserineae</taxon>
        <taxon>Spinacia</taxon>
    </lineage>
</organism>
<reference evidence="2" key="1">
    <citation type="journal article" date="2021" name="Nat. Commun.">
        <title>Genomic analyses provide insights into spinach domestication and the genetic basis of agronomic traits.</title>
        <authorList>
            <person name="Cai X."/>
            <person name="Sun X."/>
            <person name="Xu C."/>
            <person name="Sun H."/>
            <person name="Wang X."/>
            <person name="Ge C."/>
            <person name="Zhang Z."/>
            <person name="Wang Q."/>
            <person name="Fei Z."/>
            <person name="Jiao C."/>
            <person name="Wang Q."/>
        </authorList>
    </citation>
    <scope>NUCLEOTIDE SEQUENCE [LARGE SCALE GENOMIC DNA]</scope>
    <source>
        <strain evidence="2">cv. Varoflay</strain>
    </source>
</reference>
<name>A0A9R0JGE9_SPIOL</name>
<protein>
    <recommendedName>
        <fullName evidence="7">Transcription factor 25</fullName>
    </recommendedName>
</protein>